<proteinExistence type="predicted"/>
<sequence length="197" mass="20277">MHGAELHTGHALLAVVEPGRAPADNISEGLSVAVPKYSAETFFMNHTMVCILAGLACILVLAAGCTSTPSVEQTTTPTATTAGTVPVTPVATAPMASFAGTWIASWSGDGEEHPSRMTLQQTGSSVEGGYNDGNGTIDGTVTGNRLVGTWSDYDGNETVSGAFEFVLSPDAATFTGTWADNLEGLAHATESWDGVRV</sequence>
<dbReference type="AlphaFoldDB" id="A0A0W8F0N8"/>
<keyword evidence="1" id="KW-0812">Transmembrane</keyword>
<gene>
    <name evidence="2" type="ORF">ASZ90_016179</name>
</gene>
<protein>
    <submittedName>
        <fullName evidence="2">Uncharacterized protein</fullName>
    </submittedName>
</protein>
<name>A0A0W8F0N8_9ZZZZ</name>
<feature type="transmembrane region" description="Helical" evidence="1">
    <location>
        <begin position="42"/>
        <end position="64"/>
    </location>
</feature>
<reference evidence="2" key="1">
    <citation type="journal article" date="2015" name="Proc. Natl. Acad. Sci. U.S.A.">
        <title>Networks of energetic and metabolic interactions define dynamics in microbial communities.</title>
        <authorList>
            <person name="Embree M."/>
            <person name="Liu J.K."/>
            <person name="Al-Bassam M.M."/>
            <person name="Zengler K."/>
        </authorList>
    </citation>
    <scope>NUCLEOTIDE SEQUENCE</scope>
</reference>
<organism evidence="2">
    <name type="scientific">hydrocarbon metagenome</name>
    <dbReference type="NCBI Taxonomy" id="938273"/>
    <lineage>
        <taxon>unclassified sequences</taxon>
        <taxon>metagenomes</taxon>
        <taxon>ecological metagenomes</taxon>
    </lineage>
</organism>
<accession>A0A0W8F0N8</accession>
<keyword evidence="1" id="KW-1133">Transmembrane helix</keyword>
<evidence type="ECO:0000313" key="2">
    <source>
        <dbReference type="EMBL" id="KUG14178.1"/>
    </source>
</evidence>
<evidence type="ECO:0000256" key="1">
    <source>
        <dbReference type="SAM" id="Phobius"/>
    </source>
</evidence>
<comment type="caution">
    <text evidence="2">The sequence shown here is derived from an EMBL/GenBank/DDBJ whole genome shotgun (WGS) entry which is preliminary data.</text>
</comment>
<dbReference type="EMBL" id="LNQE01001691">
    <property type="protein sequence ID" value="KUG14178.1"/>
    <property type="molecule type" value="Genomic_DNA"/>
</dbReference>
<keyword evidence="1" id="KW-0472">Membrane</keyword>